<dbReference type="Pfam" id="PF00005">
    <property type="entry name" value="ABC_tran"/>
    <property type="match status" value="1"/>
</dbReference>
<reference evidence="5" key="1">
    <citation type="submission" date="2012-08" db="EMBL/GenBank/DDBJ databases">
        <title>The Genome Sequence of Wuchereria bancrofti.</title>
        <authorList>
            <person name="Nutman T.B."/>
            <person name="Fink D.L."/>
            <person name="Russ C."/>
            <person name="Young S."/>
            <person name="Zeng Q."/>
            <person name="Koehrsen M."/>
            <person name="Alvarado L."/>
            <person name="Berlin A."/>
            <person name="Chapman S.B."/>
            <person name="Chen Z."/>
            <person name="Freedman E."/>
            <person name="Gellesch M."/>
            <person name="Goldberg J."/>
            <person name="Griggs A."/>
            <person name="Gujja S."/>
            <person name="Heilman E.R."/>
            <person name="Heiman D."/>
            <person name="Hepburn T."/>
            <person name="Howarth C."/>
            <person name="Jen D."/>
            <person name="Larson L."/>
            <person name="Lewis B."/>
            <person name="Mehta T."/>
            <person name="Park D."/>
            <person name="Pearson M."/>
            <person name="Roberts A."/>
            <person name="Saif S."/>
            <person name="Shea T."/>
            <person name="Shenoy N."/>
            <person name="Sisk P."/>
            <person name="Stolte C."/>
            <person name="Sykes S."/>
            <person name="Walk T."/>
            <person name="White J."/>
            <person name="Yandava C."/>
            <person name="Haas B."/>
            <person name="Henn M.R."/>
            <person name="Nusbaum C."/>
            <person name="Birren B."/>
        </authorList>
    </citation>
    <scope>NUCLEOTIDE SEQUENCE [LARGE SCALE GENOMIC DNA]</scope>
    <source>
        <strain evidence="5">NA</strain>
    </source>
</reference>
<evidence type="ECO:0000313" key="5">
    <source>
        <dbReference type="Proteomes" id="UP000004810"/>
    </source>
</evidence>
<dbReference type="InterPro" id="IPR003439">
    <property type="entry name" value="ABC_transporter-like_ATP-bd"/>
</dbReference>
<evidence type="ECO:0000256" key="1">
    <source>
        <dbReference type="ARBA" id="ARBA00022448"/>
    </source>
</evidence>
<dbReference type="Proteomes" id="UP000004810">
    <property type="component" value="Unassembled WGS sequence"/>
</dbReference>
<accession>J9E4Q1</accession>
<feature type="domain" description="ABC transporter" evidence="3">
    <location>
        <begin position="3"/>
        <end position="93"/>
    </location>
</feature>
<dbReference type="GO" id="GO:0016887">
    <property type="term" value="F:ATP hydrolysis activity"/>
    <property type="evidence" value="ECO:0007669"/>
    <property type="project" value="InterPro"/>
</dbReference>
<sequence length="166" mass="18549">MRTIRRFIGVCPQYNILFDKLTVIEQLKFYGALKGIPSDRLNDEVDRTVEDLGFTASKNKLCSHLSGGMKRKLCIGIALIGGSKLIILDEPTADVDAHARRSIWDILIRNKKDRTIILSTHHMDEADLLADRIAIISKGQLQVAGSPLFLKKKFGNGLYLNVLKTS</sequence>
<keyword evidence="2" id="KW-0677">Repeat</keyword>
<dbReference type="Gene3D" id="3.40.50.300">
    <property type="entry name" value="P-loop containing nucleotide triphosphate hydrolases"/>
    <property type="match status" value="1"/>
</dbReference>
<dbReference type="EMBL" id="ADBV01017323">
    <property type="protein sequence ID" value="EJW71947.1"/>
    <property type="molecule type" value="Genomic_DNA"/>
</dbReference>
<gene>
    <name evidence="4" type="ORF">WUBG_17146</name>
</gene>
<organism evidence="4 5">
    <name type="scientific">Wuchereria bancrofti</name>
    <dbReference type="NCBI Taxonomy" id="6293"/>
    <lineage>
        <taxon>Eukaryota</taxon>
        <taxon>Metazoa</taxon>
        <taxon>Ecdysozoa</taxon>
        <taxon>Nematoda</taxon>
        <taxon>Chromadorea</taxon>
        <taxon>Rhabditida</taxon>
        <taxon>Spirurina</taxon>
        <taxon>Spiruromorpha</taxon>
        <taxon>Filarioidea</taxon>
        <taxon>Onchocercidae</taxon>
        <taxon>Wuchereria</taxon>
    </lineage>
</organism>
<feature type="non-terminal residue" evidence="4">
    <location>
        <position position="166"/>
    </location>
</feature>
<dbReference type="GO" id="GO:0005524">
    <property type="term" value="F:ATP binding"/>
    <property type="evidence" value="ECO:0007669"/>
    <property type="project" value="InterPro"/>
</dbReference>
<keyword evidence="1" id="KW-0813">Transport</keyword>
<dbReference type="SUPFAM" id="SSF52540">
    <property type="entry name" value="P-loop containing nucleoside triphosphate hydrolases"/>
    <property type="match status" value="1"/>
</dbReference>
<dbReference type="PANTHER" id="PTHR19229">
    <property type="entry name" value="ATP-BINDING CASSETTE TRANSPORTER SUBFAMILY A ABCA"/>
    <property type="match status" value="1"/>
</dbReference>
<dbReference type="PANTHER" id="PTHR19229:SF36">
    <property type="entry name" value="ATP-BINDING CASSETTE SUB-FAMILY A MEMBER 2"/>
    <property type="match status" value="1"/>
</dbReference>
<proteinExistence type="predicted"/>
<name>J9E4Q1_WUCBA</name>
<dbReference type="GO" id="GO:0016020">
    <property type="term" value="C:membrane"/>
    <property type="evidence" value="ECO:0007669"/>
    <property type="project" value="InterPro"/>
</dbReference>
<dbReference type="GO" id="GO:0140359">
    <property type="term" value="F:ABC-type transporter activity"/>
    <property type="evidence" value="ECO:0007669"/>
    <property type="project" value="InterPro"/>
</dbReference>
<dbReference type="InterPro" id="IPR026082">
    <property type="entry name" value="ABCA"/>
</dbReference>
<dbReference type="GO" id="GO:0005319">
    <property type="term" value="F:lipid transporter activity"/>
    <property type="evidence" value="ECO:0007669"/>
    <property type="project" value="TreeGrafter"/>
</dbReference>
<protein>
    <recommendedName>
        <fullName evidence="3">ABC transporter domain-containing protein</fullName>
    </recommendedName>
</protein>
<dbReference type="AlphaFoldDB" id="J9E4Q1"/>
<dbReference type="InterPro" id="IPR027417">
    <property type="entry name" value="P-loop_NTPase"/>
</dbReference>
<comment type="caution">
    <text evidence="4">The sequence shown here is derived from an EMBL/GenBank/DDBJ whole genome shotgun (WGS) entry which is preliminary data.</text>
</comment>
<evidence type="ECO:0000256" key="2">
    <source>
        <dbReference type="ARBA" id="ARBA00022737"/>
    </source>
</evidence>
<evidence type="ECO:0000259" key="3">
    <source>
        <dbReference type="Pfam" id="PF00005"/>
    </source>
</evidence>
<evidence type="ECO:0000313" key="4">
    <source>
        <dbReference type="EMBL" id="EJW71947.1"/>
    </source>
</evidence>